<dbReference type="EMBL" id="BIXY01000157">
    <property type="protein sequence ID" value="GCF11857.1"/>
    <property type="molecule type" value="Genomic_DNA"/>
</dbReference>
<organism evidence="1 2">
    <name type="scientific">Dictyobacter arantiisoli</name>
    <dbReference type="NCBI Taxonomy" id="2014874"/>
    <lineage>
        <taxon>Bacteria</taxon>
        <taxon>Bacillati</taxon>
        <taxon>Chloroflexota</taxon>
        <taxon>Ktedonobacteria</taxon>
        <taxon>Ktedonobacterales</taxon>
        <taxon>Dictyobacteraceae</taxon>
        <taxon>Dictyobacter</taxon>
    </lineage>
</organism>
<name>A0A5A5TK95_9CHLR</name>
<dbReference type="Proteomes" id="UP000322530">
    <property type="component" value="Unassembled WGS sequence"/>
</dbReference>
<comment type="caution">
    <text evidence="1">The sequence shown here is derived from an EMBL/GenBank/DDBJ whole genome shotgun (WGS) entry which is preliminary data.</text>
</comment>
<protein>
    <submittedName>
        <fullName evidence="1">Uncharacterized protein</fullName>
    </submittedName>
</protein>
<proteinExistence type="predicted"/>
<sequence length="52" mass="5956">MVVEEHKQNDEVAIKRVEISFLFDGLISLFVVRYPLDSERVPCYSNSIGIAK</sequence>
<gene>
    <name evidence="1" type="ORF">KDI_54210</name>
</gene>
<dbReference type="AlphaFoldDB" id="A0A5A5TK95"/>
<reference evidence="1 2" key="1">
    <citation type="submission" date="2019-01" db="EMBL/GenBank/DDBJ databases">
        <title>Draft genome sequence of Dictyobacter sp. Uno17.</title>
        <authorList>
            <person name="Wang C.M."/>
            <person name="Zheng Y."/>
            <person name="Sakai Y."/>
            <person name="Abe K."/>
            <person name="Yokota A."/>
            <person name="Yabe S."/>
        </authorList>
    </citation>
    <scope>NUCLEOTIDE SEQUENCE [LARGE SCALE GENOMIC DNA]</scope>
    <source>
        <strain evidence="1 2">Uno17</strain>
    </source>
</reference>
<evidence type="ECO:0000313" key="1">
    <source>
        <dbReference type="EMBL" id="GCF11857.1"/>
    </source>
</evidence>
<accession>A0A5A5TK95</accession>
<evidence type="ECO:0000313" key="2">
    <source>
        <dbReference type="Proteomes" id="UP000322530"/>
    </source>
</evidence>
<keyword evidence="2" id="KW-1185">Reference proteome</keyword>